<dbReference type="InterPro" id="IPR036047">
    <property type="entry name" value="F-box-like_dom_sf"/>
</dbReference>
<organism evidence="2 3">
    <name type="scientific">Chilo suppressalis</name>
    <name type="common">Asiatic rice borer moth</name>
    <dbReference type="NCBI Taxonomy" id="168631"/>
    <lineage>
        <taxon>Eukaryota</taxon>
        <taxon>Metazoa</taxon>
        <taxon>Ecdysozoa</taxon>
        <taxon>Arthropoda</taxon>
        <taxon>Hexapoda</taxon>
        <taxon>Insecta</taxon>
        <taxon>Pterygota</taxon>
        <taxon>Neoptera</taxon>
        <taxon>Endopterygota</taxon>
        <taxon>Lepidoptera</taxon>
        <taxon>Glossata</taxon>
        <taxon>Ditrysia</taxon>
        <taxon>Pyraloidea</taxon>
        <taxon>Crambidae</taxon>
        <taxon>Crambinae</taxon>
        <taxon>Chilo</taxon>
    </lineage>
</organism>
<dbReference type="InterPro" id="IPR001810">
    <property type="entry name" value="F-box_dom"/>
</dbReference>
<dbReference type="SUPFAM" id="SSF81383">
    <property type="entry name" value="F-box domain"/>
    <property type="match status" value="1"/>
</dbReference>
<sequence>MMVNSENSDWDYCPSEILLLIFKYLDNKSLFNCMTVNKRWFCLVSTTARRTGWENMVKFGISDSGASFRKKSKLESRDIIINHCLWQNIEITSAVCQRSYELDDLLNINVYKGALILVGTSNVSYYDIESNALFKTSTGSYADYDENDYMISALQKCDYLKILNLSPKRDPHSYWDDTDSQAFTVPLYKIHDDCCYVTTTDRCLFALKWTEELWDWKLLARHYGHGVIVDINVYQDEVYVMLNWGGLLKVDRVGLKFQPGYCFDIPKYSNPMLYQKYGAIIPVSNDSPFKMKYQDSEHWVLECPGLTCTLEHGDMLMLGYEDGKVEIYEPRKMKCPEPKPILSLNVQQFAKSYDTDNVAVLKLEVSEAELSHDLFIATKSTVYQIKLDHDESIRNCILNECK</sequence>
<dbReference type="Pfam" id="PF12937">
    <property type="entry name" value="F-box-like"/>
    <property type="match status" value="1"/>
</dbReference>
<protein>
    <recommendedName>
        <fullName evidence="1">F-box domain-containing protein</fullName>
    </recommendedName>
</protein>
<keyword evidence="3" id="KW-1185">Reference proteome</keyword>
<feature type="domain" description="F-box" evidence="1">
    <location>
        <begin position="7"/>
        <end position="56"/>
    </location>
</feature>
<dbReference type="Gene3D" id="1.20.1280.50">
    <property type="match status" value="1"/>
</dbReference>
<accession>A0ABN8BCA2</accession>
<dbReference type="PROSITE" id="PS50181">
    <property type="entry name" value="FBOX"/>
    <property type="match status" value="1"/>
</dbReference>
<dbReference type="Proteomes" id="UP001153292">
    <property type="component" value="Chromosome 9"/>
</dbReference>
<gene>
    <name evidence="2" type="ORF">CHILSU_LOCUS11022</name>
</gene>
<name>A0ABN8BCA2_CHISP</name>
<proteinExistence type="predicted"/>
<dbReference type="EMBL" id="OU963902">
    <property type="protein sequence ID" value="CAH0407622.1"/>
    <property type="molecule type" value="Genomic_DNA"/>
</dbReference>
<evidence type="ECO:0000313" key="3">
    <source>
        <dbReference type="Proteomes" id="UP001153292"/>
    </source>
</evidence>
<evidence type="ECO:0000313" key="2">
    <source>
        <dbReference type="EMBL" id="CAH0407622.1"/>
    </source>
</evidence>
<evidence type="ECO:0000259" key="1">
    <source>
        <dbReference type="PROSITE" id="PS50181"/>
    </source>
</evidence>
<dbReference type="CDD" id="cd09917">
    <property type="entry name" value="F-box_SF"/>
    <property type="match status" value="1"/>
</dbReference>
<reference evidence="2" key="1">
    <citation type="submission" date="2021-12" db="EMBL/GenBank/DDBJ databases">
        <authorList>
            <person name="King R."/>
        </authorList>
    </citation>
    <scope>NUCLEOTIDE SEQUENCE</scope>
</reference>